<evidence type="ECO:0000313" key="6">
    <source>
        <dbReference type="EMBL" id="MBC2593513.1"/>
    </source>
</evidence>
<dbReference type="CDD" id="cd00408">
    <property type="entry name" value="DHDPS-like"/>
    <property type="match status" value="1"/>
</dbReference>
<dbReference type="AlphaFoldDB" id="A0A842HAJ8"/>
<evidence type="ECO:0000313" key="7">
    <source>
        <dbReference type="Proteomes" id="UP000546464"/>
    </source>
</evidence>
<dbReference type="SUPFAM" id="SSF51569">
    <property type="entry name" value="Aldolase"/>
    <property type="match status" value="1"/>
</dbReference>
<dbReference type="EMBL" id="JACHVB010000013">
    <property type="protein sequence ID" value="MBC2593513.1"/>
    <property type="molecule type" value="Genomic_DNA"/>
</dbReference>
<name>A0A842HAJ8_9BACT</name>
<dbReference type="Gene3D" id="3.20.20.70">
    <property type="entry name" value="Aldolase class I"/>
    <property type="match status" value="1"/>
</dbReference>
<accession>A0A842HAJ8</accession>
<dbReference type="InterPro" id="IPR013785">
    <property type="entry name" value="Aldolase_TIM"/>
</dbReference>
<dbReference type="GO" id="GO:0005829">
    <property type="term" value="C:cytosol"/>
    <property type="evidence" value="ECO:0007669"/>
    <property type="project" value="TreeGrafter"/>
</dbReference>
<keyword evidence="2" id="KW-0704">Schiff base</keyword>
<dbReference type="RefSeq" id="WP_185674514.1">
    <property type="nucleotide sequence ID" value="NZ_JACHVB010000013.1"/>
</dbReference>
<reference evidence="6 7" key="1">
    <citation type="submission" date="2020-07" db="EMBL/GenBank/DDBJ databases">
        <authorList>
            <person name="Feng X."/>
        </authorList>
    </citation>
    <scope>NUCLEOTIDE SEQUENCE [LARGE SCALE GENOMIC DNA]</scope>
    <source>
        <strain evidence="6 7">JCM31066</strain>
    </source>
</reference>
<evidence type="ECO:0000256" key="5">
    <source>
        <dbReference type="PIRSR" id="PIRSR001365-2"/>
    </source>
</evidence>
<dbReference type="PANTHER" id="PTHR42849:SF1">
    <property type="entry name" value="N-ACETYLNEURAMINATE LYASE"/>
    <property type="match status" value="1"/>
</dbReference>
<dbReference type="InterPro" id="IPR020625">
    <property type="entry name" value="Schiff_base-form_aldolases_AS"/>
</dbReference>
<dbReference type="PRINTS" id="PR00146">
    <property type="entry name" value="DHPICSNTHASE"/>
</dbReference>
<dbReference type="GO" id="GO:0008747">
    <property type="term" value="F:N-acetylneuraminate lyase activity"/>
    <property type="evidence" value="ECO:0007669"/>
    <property type="project" value="TreeGrafter"/>
</dbReference>
<feature type="active site" description="Schiff-base intermediate with substrate" evidence="4">
    <location>
        <position position="162"/>
    </location>
</feature>
<dbReference type="InterPro" id="IPR002220">
    <property type="entry name" value="DapA-like"/>
</dbReference>
<evidence type="ECO:0000256" key="2">
    <source>
        <dbReference type="ARBA" id="ARBA00023270"/>
    </source>
</evidence>
<keyword evidence="1 3" id="KW-0456">Lyase</keyword>
<feature type="binding site" evidence="5">
    <location>
        <position position="46"/>
    </location>
    <ligand>
        <name>pyruvate</name>
        <dbReference type="ChEBI" id="CHEBI:15361"/>
    </ligand>
</feature>
<evidence type="ECO:0000256" key="4">
    <source>
        <dbReference type="PIRSR" id="PIRSR001365-1"/>
    </source>
</evidence>
<comment type="similarity">
    <text evidence="3">Belongs to the DapA family.</text>
</comment>
<gene>
    <name evidence="6" type="ORF">H5P28_04485</name>
</gene>
<dbReference type="PROSITE" id="PS00666">
    <property type="entry name" value="DHDPS_2"/>
    <property type="match status" value="1"/>
</dbReference>
<evidence type="ECO:0000256" key="1">
    <source>
        <dbReference type="ARBA" id="ARBA00023239"/>
    </source>
</evidence>
<organism evidence="6 7">
    <name type="scientific">Ruficoccus amylovorans</name>
    <dbReference type="NCBI Taxonomy" id="1804625"/>
    <lineage>
        <taxon>Bacteria</taxon>
        <taxon>Pseudomonadati</taxon>
        <taxon>Verrucomicrobiota</taxon>
        <taxon>Opitutia</taxon>
        <taxon>Puniceicoccales</taxon>
        <taxon>Cerasicoccaceae</taxon>
        <taxon>Ruficoccus</taxon>
    </lineage>
</organism>
<feature type="active site" description="Proton donor/acceptor" evidence="4">
    <location>
        <position position="134"/>
    </location>
</feature>
<dbReference type="SMART" id="SM01130">
    <property type="entry name" value="DHDPS"/>
    <property type="match status" value="1"/>
</dbReference>
<feature type="binding site" evidence="5">
    <location>
        <position position="205"/>
    </location>
    <ligand>
        <name>pyruvate</name>
        <dbReference type="ChEBI" id="CHEBI:15361"/>
    </ligand>
</feature>
<sequence length="306" mass="33254">MKIQGIIPPLVTPLKADESLDLKGAAQLIEHVIAGGVHGLFILGTTGEGPNLGYDMRRKYIDFVTEKVNGRVPVIVSISDTAYAETLSLAEHAKKAGADAVAFTPPFYFVPGAPELYDYFKRIAEHISLPFFLYNMPALTKSSIPLYVVEMGFSMENCLGLKDSSGDLIYFKKVKRLIGDRDLSLLIGPEEILAESMLAGGNGGINGGANVFPKVYVKIYELMQAGKVHEAEILQQEVMEISCRLFTIGKHGSSIIKGIKGALEIKGLCKRHLASPFGGFIDHDIKRVGEVIKALEARPALHGLLD</sequence>
<evidence type="ECO:0000256" key="3">
    <source>
        <dbReference type="PIRNR" id="PIRNR001365"/>
    </source>
</evidence>
<proteinExistence type="inferred from homology"/>
<dbReference type="Pfam" id="PF00701">
    <property type="entry name" value="DHDPS"/>
    <property type="match status" value="1"/>
</dbReference>
<comment type="caution">
    <text evidence="6">The sequence shown here is derived from an EMBL/GenBank/DDBJ whole genome shotgun (WGS) entry which is preliminary data.</text>
</comment>
<dbReference type="PIRSF" id="PIRSF001365">
    <property type="entry name" value="DHDPS"/>
    <property type="match status" value="1"/>
</dbReference>
<dbReference type="Proteomes" id="UP000546464">
    <property type="component" value="Unassembled WGS sequence"/>
</dbReference>
<keyword evidence="7" id="KW-1185">Reference proteome</keyword>
<dbReference type="GO" id="GO:0019262">
    <property type="term" value="P:N-acetylneuraminate catabolic process"/>
    <property type="evidence" value="ECO:0007669"/>
    <property type="project" value="TreeGrafter"/>
</dbReference>
<dbReference type="PANTHER" id="PTHR42849">
    <property type="entry name" value="N-ACETYLNEURAMINATE LYASE"/>
    <property type="match status" value="1"/>
</dbReference>
<protein>
    <submittedName>
        <fullName evidence="6">Dihydrodipicolinate synthase family protein</fullName>
    </submittedName>
</protein>